<dbReference type="Proteomes" id="UP000504609">
    <property type="component" value="Unplaced"/>
</dbReference>
<dbReference type="CDD" id="cd22152">
    <property type="entry name" value="F-box_AtAFR-like"/>
    <property type="match status" value="1"/>
</dbReference>
<dbReference type="PANTHER" id="PTHR24414">
    <property type="entry name" value="F-BOX/KELCH-REPEAT PROTEIN SKIP4"/>
    <property type="match status" value="1"/>
</dbReference>
<name>A0A6J1H9C3_CUCMO</name>
<dbReference type="PANTHER" id="PTHR24414:SF60">
    <property type="entry name" value="OS03G0415400 PROTEIN"/>
    <property type="match status" value="1"/>
</dbReference>
<dbReference type="SUPFAM" id="SSF117281">
    <property type="entry name" value="Kelch motif"/>
    <property type="match status" value="1"/>
</dbReference>
<dbReference type="RefSeq" id="XP_022960568.1">
    <property type="nucleotide sequence ID" value="XM_023104800.1"/>
</dbReference>
<keyword evidence="2" id="KW-1185">Reference proteome</keyword>
<dbReference type="InterPro" id="IPR006652">
    <property type="entry name" value="Kelch_1"/>
</dbReference>
<evidence type="ECO:0000313" key="3">
    <source>
        <dbReference type="RefSeq" id="XP_022960568.1"/>
    </source>
</evidence>
<evidence type="ECO:0000313" key="2">
    <source>
        <dbReference type="Proteomes" id="UP000504609"/>
    </source>
</evidence>
<dbReference type="InterPro" id="IPR050354">
    <property type="entry name" value="F-box/kelch-repeat_ARATH"/>
</dbReference>
<feature type="domain" description="F-box" evidence="1">
    <location>
        <begin position="57"/>
        <end position="102"/>
    </location>
</feature>
<proteinExistence type="predicted"/>
<dbReference type="Pfam" id="PF01344">
    <property type="entry name" value="Kelch_1"/>
    <property type="match status" value="1"/>
</dbReference>
<dbReference type="InterPro" id="IPR036047">
    <property type="entry name" value="F-box-like_dom_sf"/>
</dbReference>
<dbReference type="SMART" id="SM00256">
    <property type="entry name" value="FBOX"/>
    <property type="match status" value="1"/>
</dbReference>
<dbReference type="Gene3D" id="2.120.10.80">
    <property type="entry name" value="Kelch-type beta propeller"/>
    <property type="match status" value="1"/>
</dbReference>
<organism evidence="2 3">
    <name type="scientific">Cucurbita moschata</name>
    <name type="common">Winter crookneck squash</name>
    <name type="synonym">Cucurbita pepo var. moschata</name>
    <dbReference type="NCBI Taxonomy" id="3662"/>
    <lineage>
        <taxon>Eukaryota</taxon>
        <taxon>Viridiplantae</taxon>
        <taxon>Streptophyta</taxon>
        <taxon>Embryophyta</taxon>
        <taxon>Tracheophyta</taxon>
        <taxon>Spermatophyta</taxon>
        <taxon>Magnoliopsida</taxon>
        <taxon>eudicotyledons</taxon>
        <taxon>Gunneridae</taxon>
        <taxon>Pentapetalae</taxon>
        <taxon>rosids</taxon>
        <taxon>fabids</taxon>
        <taxon>Cucurbitales</taxon>
        <taxon>Cucurbitaceae</taxon>
        <taxon>Cucurbiteae</taxon>
        <taxon>Cucurbita</taxon>
    </lineage>
</organism>
<dbReference type="InterPro" id="IPR015915">
    <property type="entry name" value="Kelch-typ_b-propeller"/>
</dbReference>
<dbReference type="InterPro" id="IPR001810">
    <property type="entry name" value="F-box_dom"/>
</dbReference>
<dbReference type="SUPFAM" id="SSF81383">
    <property type="entry name" value="F-box domain"/>
    <property type="match status" value="1"/>
</dbReference>
<dbReference type="GeneID" id="111461307"/>
<gene>
    <name evidence="3" type="primary">LOC111461307</name>
</gene>
<dbReference type="SMART" id="SM00612">
    <property type="entry name" value="Kelch"/>
    <property type="match status" value="1"/>
</dbReference>
<reference evidence="3" key="1">
    <citation type="submission" date="2025-08" db="UniProtKB">
        <authorList>
            <consortium name="RefSeq"/>
        </authorList>
    </citation>
    <scope>IDENTIFICATION</scope>
    <source>
        <tissue evidence="3">Young leaves</tissue>
    </source>
</reference>
<protein>
    <submittedName>
        <fullName evidence="3">F-box/kelch-repeat protein At5g26960-like</fullName>
    </submittedName>
</protein>
<dbReference type="KEGG" id="cmos:111461307"/>
<sequence>MASMASDNNSGSNSRHFSWFIKSCFPNPNDSSATVPVHSKSCFETTNIASNHLPPPPAAVSSLPDDLILECLSRVPSASLPSVSLVCRQWSRLLLYSSFVDLRRLRGHLEDTVYAVSATNYGLFAASFNFRDGGLWKVALFRAKESLFLSNFYGLLSHARLSAIGPRIYLIGRNAMFLYDTWSGMVTARSAMNFSRKKFANAVISGRIYVAGGAATTTAVEMYDPETDSWQVVAQSTRRRYGCIGAAVDGVFYVIGGLKIGGGVSGNLTSRAAGGSEAHIYASSMDMYDVEARTWLRSRAVPGGGCVVAACAAAGHIFVLASHAVELSFWKFDARRKCPNNSNRHTTTQTATKTAGFGEWYRIKSPPLPPQFRLDSTVRFSCVGVGETVVLIQVAGCIDDLLRRSGRSARGLKEGLVLIYETKSGDWRRGAEMPEVMQRAACVCVEC</sequence>
<dbReference type="PROSITE" id="PS50181">
    <property type="entry name" value="FBOX"/>
    <property type="match status" value="1"/>
</dbReference>
<accession>A0A6J1H9C3</accession>
<dbReference type="Gene3D" id="1.20.1280.50">
    <property type="match status" value="1"/>
</dbReference>
<dbReference type="AlphaFoldDB" id="A0A6J1H9C3"/>
<evidence type="ECO:0000259" key="1">
    <source>
        <dbReference type="PROSITE" id="PS50181"/>
    </source>
</evidence>
<dbReference type="Pfam" id="PF00646">
    <property type="entry name" value="F-box"/>
    <property type="match status" value="1"/>
</dbReference>